<evidence type="ECO:0000313" key="2">
    <source>
        <dbReference type="Proteomes" id="UP000242715"/>
    </source>
</evidence>
<reference evidence="2" key="1">
    <citation type="journal article" date="2017" name="Front. Plant Sci.">
        <title>Climate Clever Clovers: New Paradigm to Reduce the Environmental Footprint of Ruminants by Breeding Low Methanogenic Forages Utilizing Haplotype Variation.</title>
        <authorList>
            <person name="Kaur P."/>
            <person name="Appels R."/>
            <person name="Bayer P.E."/>
            <person name="Keeble-Gagnere G."/>
            <person name="Wang J."/>
            <person name="Hirakawa H."/>
            <person name="Shirasawa K."/>
            <person name="Vercoe P."/>
            <person name="Stefanova K."/>
            <person name="Durmic Z."/>
            <person name="Nichols P."/>
            <person name="Revell C."/>
            <person name="Isobe S.N."/>
            <person name="Edwards D."/>
            <person name="Erskine W."/>
        </authorList>
    </citation>
    <scope>NUCLEOTIDE SEQUENCE [LARGE SCALE GENOMIC DNA]</scope>
    <source>
        <strain evidence="2">cv. Daliak</strain>
    </source>
</reference>
<dbReference type="Proteomes" id="UP000242715">
    <property type="component" value="Unassembled WGS sequence"/>
</dbReference>
<gene>
    <name evidence="1" type="ORF">TSUD_386110</name>
</gene>
<proteinExistence type="predicted"/>
<organism evidence="1 2">
    <name type="scientific">Trifolium subterraneum</name>
    <name type="common">Subterranean clover</name>
    <dbReference type="NCBI Taxonomy" id="3900"/>
    <lineage>
        <taxon>Eukaryota</taxon>
        <taxon>Viridiplantae</taxon>
        <taxon>Streptophyta</taxon>
        <taxon>Embryophyta</taxon>
        <taxon>Tracheophyta</taxon>
        <taxon>Spermatophyta</taxon>
        <taxon>Magnoliopsida</taxon>
        <taxon>eudicotyledons</taxon>
        <taxon>Gunneridae</taxon>
        <taxon>Pentapetalae</taxon>
        <taxon>rosids</taxon>
        <taxon>fabids</taxon>
        <taxon>Fabales</taxon>
        <taxon>Fabaceae</taxon>
        <taxon>Papilionoideae</taxon>
        <taxon>50 kb inversion clade</taxon>
        <taxon>NPAAA clade</taxon>
        <taxon>Hologalegina</taxon>
        <taxon>IRL clade</taxon>
        <taxon>Trifolieae</taxon>
        <taxon>Trifolium</taxon>
    </lineage>
</organism>
<protein>
    <submittedName>
        <fullName evidence="1">Uncharacterized protein</fullName>
    </submittedName>
</protein>
<name>A0A2Z6MDZ0_TRISU</name>
<sequence length="76" mass="9096">MKCFQPPLQMDSSWVLDASMESDATEVWHCQPLRFFFGSSPFYMNCKRIVSPSSSHYRFDFANARTKYSKTWHWFN</sequence>
<dbReference type="EMBL" id="DF973272">
    <property type="protein sequence ID" value="GAU23622.1"/>
    <property type="molecule type" value="Genomic_DNA"/>
</dbReference>
<dbReference type="AlphaFoldDB" id="A0A2Z6MDZ0"/>
<keyword evidence="2" id="KW-1185">Reference proteome</keyword>
<evidence type="ECO:0000313" key="1">
    <source>
        <dbReference type="EMBL" id="GAU23622.1"/>
    </source>
</evidence>
<accession>A0A2Z6MDZ0</accession>